<dbReference type="PANTHER" id="PTHR47683:SF4">
    <property type="entry name" value="PSEUDOURIDINE SYNTHASE"/>
    <property type="match status" value="1"/>
</dbReference>
<dbReference type="Gene3D" id="3.30.70.1560">
    <property type="entry name" value="Alpha-L RNA-binding motif"/>
    <property type="match status" value="1"/>
</dbReference>
<organism evidence="7">
    <name type="scientific">Dictyoglomus thermophilum</name>
    <dbReference type="NCBI Taxonomy" id="14"/>
    <lineage>
        <taxon>Bacteria</taxon>
        <taxon>Pseudomonadati</taxon>
        <taxon>Dictyoglomota</taxon>
        <taxon>Dictyoglomia</taxon>
        <taxon>Dictyoglomales</taxon>
        <taxon>Dictyoglomaceae</taxon>
        <taxon>Dictyoglomus</taxon>
    </lineage>
</organism>
<dbReference type="InterPro" id="IPR050343">
    <property type="entry name" value="RsuA_PseudoU_synthase"/>
</dbReference>
<dbReference type="InterPro" id="IPR020094">
    <property type="entry name" value="TruA/RsuA/RluB/E/F_N"/>
</dbReference>
<dbReference type="SUPFAM" id="SSF55174">
    <property type="entry name" value="Alpha-L RNA-binding motif"/>
    <property type="match status" value="1"/>
</dbReference>
<dbReference type="PANTHER" id="PTHR47683">
    <property type="entry name" value="PSEUDOURIDINE SYNTHASE FAMILY PROTEIN-RELATED"/>
    <property type="match status" value="1"/>
</dbReference>
<dbReference type="InterPro" id="IPR020103">
    <property type="entry name" value="PsdUridine_synth_cat_dom_sf"/>
</dbReference>
<dbReference type="InterPro" id="IPR018496">
    <property type="entry name" value="PsdUridine_synth_RsuA/RluB_CS"/>
</dbReference>
<dbReference type="AlphaFoldDB" id="A0A7V4DYA3"/>
<dbReference type="CDD" id="cd00165">
    <property type="entry name" value="S4"/>
    <property type="match status" value="1"/>
</dbReference>
<dbReference type="Gene3D" id="3.10.290.10">
    <property type="entry name" value="RNA-binding S4 domain"/>
    <property type="match status" value="1"/>
</dbReference>
<evidence type="ECO:0000256" key="2">
    <source>
        <dbReference type="ARBA" id="ARBA00022884"/>
    </source>
</evidence>
<dbReference type="NCBIfam" id="TIGR00093">
    <property type="entry name" value="pseudouridine synthase"/>
    <property type="match status" value="1"/>
</dbReference>
<dbReference type="InterPro" id="IPR006145">
    <property type="entry name" value="PsdUridine_synth_RsuA/RluA"/>
</dbReference>
<dbReference type="SMART" id="SM00363">
    <property type="entry name" value="S4"/>
    <property type="match status" value="1"/>
</dbReference>
<evidence type="ECO:0000256" key="1">
    <source>
        <dbReference type="ARBA" id="ARBA00008348"/>
    </source>
</evidence>
<evidence type="ECO:0000313" key="7">
    <source>
        <dbReference type="EMBL" id="HGK24575.1"/>
    </source>
</evidence>
<dbReference type="FunFam" id="3.30.70.1560:FF:000012">
    <property type="entry name" value="Pseudouridine synthase"/>
    <property type="match status" value="1"/>
</dbReference>
<dbReference type="Pfam" id="PF01479">
    <property type="entry name" value="S4"/>
    <property type="match status" value="1"/>
</dbReference>
<dbReference type="EMBL" id="DTDV01000023">
    <property type="protein sequence ID" value="HGK24575.1"/>
    <property type="molecule type" value="Genomic_DNA"/>
</dbReference>
<dbReference type="SUPFAM" id="SSF55120">
    <property type="entry name" value="Pseudouridine synthase"/>
    <property type="match status" value="1"/>
</dbReference>
<dbReference type="PROSITE" id="PS01149">
    <property type="entry name" value="PSI_RSU"/>
    <property type="match status" value="1"/>
</dbReference>
<dbReference type="InterPro" id="IPR042092">
    <property type="entry name" value="PsdUridine_s_RsuA/RluB/E/F_cat"/>
</dbReference>
<evidence type="ECO:0000259" key="6">
    <source>
        <dbReference type="SMART" id="SM00363"/>
    </source>
</evidence>
<name>A0A7V4DYA3_DICTH</name>
<dbReference type="FunFam" id="3.10.290.10:FF:000015">
    <property type="entry name" value="Pseudouridine synthase"/>
    <property type="match status" value="1"/>
</dbReference>
<dbReference type="GO" id="GO:0120159">
    <property type="term" value="F:rRNA pseudouridine synthase activity"/>
    <property type="evidence" value="ECO:0007669"/>
    <property type="project" value="UniProtKB-ARBA"/>
</dbReference>
<dbReference type="InterPro" id="IPR002942">
    <property type="entry name" value="S4_RNA-bd"/>
</dbReference>
<evidence type="ECO:0000256" key="5">
    <source>
        <dbReference type="RuleBase" id="RU003887"/>
    </source>
</evidence>
<comment type="similarity">
    <text evidence="1 5">Belongs to the pseudouridine synthase RsuA family.</text>
</comment>
<keyword evidence="2 4" id="KW-0694">RNA-binding</keyword>
<dbReference type="PROSITE" id="PS50889">
    <property type="entry name" value="S4"/>
    <property type="match status" value="1"/>
</dbReference>
<comment type="caution">
    <text evidence="7">The sequence shown here is derived from an EMBL/GenBank/DDBJ whole genome shotgun (WGS) entry which is preliminary data.</text>
</comment>
<dbReference type="GO" id="GO:0003723">
    <property type="term" value="F:RNA binding"/>
    <property type="evidence" value="ECO:0007669"/>
    <property type="project" value="UniProtKB-KW"/>
</dbReference>
<sequence>MRLDKFLVNQGFGSRKEVQKLIKAGIVYVNDVPVKDPSFHIDPNTDVVEIEGQEVEYKENYYFMLNKPKGYITATYDENYPTVMDLFSAEPIVNKLFPIGRLDIDTEGLLIITSDGVLAHRLSHPKWNVEKEYFVIVEGDVSDIDFSKYEKEGIYLKKDKYKTKPFRVKILKTSFEESELLITITEGKYHIIKKIMSALDHEVKYLKRVRIGPLTLDEDLDVGEYRELTEEEIELLKRYVRM</sequence>
<dbReference type="Gene3D" id="3.30.70.580">
    <property type="entry name" value="Pseudouridine synthase I, catalytic domain, N-terminal subdomain"/>
    <property type="match status" value="1"/>
</dbReference>
<protein>
    <recommendedName>
        <fullName evidence="5">Pseudouridine synthase</fullName>
        <ecNumber evidence="5">5.4.99.-</ecNumber>
    </recommendedName>
</protein>
<dbReference type="Pfam" id="PF00849">
    <property type="entry name" value="PseudoU_synth_2"/>
    <property type="match status" value="1"/>
</dbReference>
<dbReference type="EC" id="5.4.99.-" evidence="5"/>
<proteinExistence type="inferred from homology"/>
<accession>A0A7V4DYA3</accession>
<dbReference type="InterPro" id="IPR036986">
    <property type="entry name" value="S4_RNA-bd_sf"/>
</dbReference>
<evidence type="ECO:0000256" key="4">
    <source>
        <dbReference type="PROSITE-ProRule" id="PRU00182"/>
    </source>
</evidence>
<reference evidence="7" key="1">
    <citation type="journal article" date="2020" name="mSystems">
        <title>Genome- and Community-Level Interaction Insights into Carbon Utilization and Element Cycling Functions of Hydrothermarchaeota in Hydrothermal Sediment.</title>
        <authorList>
            <person name="Zhou Z."/>
            <person name="Liu Y."/>
            <person name="Xu W."/>
            <person name="Pan J."/>
            <person name="Luo Z.H."/>
            <person name="Li M."/>
        </authorList>
    </citation>
    <scope>NUCLEOTIDE SEQUENCE [LARGE SCALE GENOMIC DNA]</scope>
    <source>
        <strain evidence="7">SpSt-70</strain>
    </source>
</reference>
<evidence type="ECO:0000256" key="3">
    <source>
        <dbReference type="ARBA" id="ARBA00023235"/>
    </source>
</evidence>
<keyword evidence="3 5" id="KW-0413">Isomerase</keyword>
<feature type="domain" description="RNA-binding S4" evidence="6">
    <location>
        <begin position="1"/>
        <end position="63"/>
    </location>
</feature>
<gene>
    <name evidence="7" type="ORF">ENU78_09170</name>
</gene>
<dbReference type="GO" id="GO:0000455">
    <property type="term" value="P:enzyme-directed rRNA pseudouridine synthesis"/>
    <property type="evidence" value="ECO:0007669"/>
    <property type="project" value="UniProtKB-ARBA"/>
</dbReference>
<dbReference type="InterPro" id="IPR000748">
    <property type="entry name" value="PsdUridine_synth_RsuA/RluB/E/F"/>
</dbReference>